<sequence>MQAIGQNAQEFFTHLRDGAVLITTPSQPLVDDMDANGSDTNVFASDCEISMTDVDVLHALKTPPMQEIQYFIIRFMELLTGRNVFAIDFQANPIAQAQRLDYKARTLHVTEVARHAEVPPHHVLNKAANSRVGGYIQNFQFQILMLHKFTILSIQHLLVGSAKEIFIDLVGMCAALLRFAERSTYIRIQMKEGAQGAKQFDPGKYGVISHTIQPLHALRLIQGQGSQDIVNPQAGQYQATAIGPGQQIQQTTDTKTIDTTTIPRIWHAPRNAIILMFSVTRPLLIDPTFIRLYHMNLQQSNVHREIWAQRSYTLRYLCLKASEEHHRGFGEGLLNVRAFIQRHTRHQYLTVNDWKAYQREVQSDLYLDTVRIDLDEDDNLYNHNDHDHDHDRNYRHAKCEKTGMINQTLDEVEIEGVQFQMKVQEKDRIMMIESKVDIVKLIDNNQDNLEFKAMDENRIGGLIQESVQRAAILTAQEEAYRRINNISPNLDEESNVSWISSESVNQERSTPITNLRTAQQLLAAQDNQEQLIQQVNIQIQQQINQLHEVNREIQIQQQDVIINNTQNEQ</sequence>
<evidence type="ECO:0000313" key="3">
    <source>
        <dbReference type="Proteomes" id="UP000324800"/>
    </source>
</evidence>
<organism evidence="2 3">
    <name type="scientific">Streblomastix strix</name>
    <dbReference type="NCBI Taxonomy" id="222440"/>
    <lineage>
        <taxon>Eukaryota</taxon>
        <taxon>Metamonada</taxon>
        <taxon>Preaxostyla</taxon>
        <taxon>Oxymonadida</taxon>
        <taxon>Streblomastigidae</taxon>
        <taxon>Streblomastix</taxon>
    </lineage>
</organism>
<reference evidence="2 3" key="1">
    <citation type="submission" date="2019-03" db="EMBL/GenBank/DDBJ databases">
        <title>Single cell metagenomics reveals metabolic interactions within the superorganism composed of flagellate Streblomastix strix and complex community of Bacteroidetes bacteria on its surface.</title>
        <authorList>
            <person name="Treitli S.C."/>
            <person name="Kolisko M."/>
            <person name="Husnik F."/>
            <person name="Keeling P."/>
            <person name="Hampl V."/>
        </authorList>
    </citation>
    <scope>NUCLEOTIDE SEQUENCE [LARGE SCALE GENOMIC DNA]</scope>
    <source>
        <strain evidence="2">ST1C</strain>
    </source>
</reference>
<comment type="caution">
    <text evidence="2">The sequence shown here is derived from an EMBL/GenBank/DDBJ whole genome shotgun (WGS) entry which is preliminary data.</text>
</comment>
<dbReference type="Proteomes" id="UP000324800">
    <property type="component" value="Unassembled WGS sequence"/>
</dbReference>
<evidence type="ECO:0000256" key="1">
    <source>
        <dbReference type="SAM" id="Coils"/>
    </source>
</evidence>
<accession>A0A5J4WBQ1</accession>
<gene>
    <name evidence="2" type="ORF">EZS28_012101</name>
</gene>
<dbReference type="AlphaFoldDB" id="A0A5J4WBQ1"/>
<proteinExistence type="predicted"/>
<protein>
    <submittedName>
        <fullName evidence="2">Uncharacterized protein</fullName>
    </submittedName>
</protein>
<feature type="coiled-coil region" evidence="1">
    <location>
        <begin position="525"/>
        <end position="559"/>
    </location>
</feature>
<keyword evidence="1" id="KW-0175">Coiled coil</keyword>
<evidence type="ECO:0000313" key="2">
    <source>
        <dbReference type="EMBL" id="KAA6392374.1"/>
    </source>
</evidence>
<dbReference type="EMBL" id="SNRW01002562">
    <property type="protein sequence ID" value="KAA6392374.1"/>
    <property type="molecule type" value="Genomic_DNA"/>
</dbReference>
<name>A0A5J4WBQ1_9EUKA</name>